<evidence type="ECO:0000256" key="7">
    <source>
        <dbReference type="RuleBase" id="RU365095"/>
    </source>
</evidence>
<dbReference type="Pfam" id="PF01182">
    <property type="entry name" value="Glucosamine_iso"/>
    <property type="match status" value="1"/>
</dbReference>
<comment type="caution">
    <text evidence="9">The sequence shown here is derived from an EMBL/GenBank/DDBJ whole genome shotgun (WGS) entry which is preliminary data.</text>
</comment>
<evidence type="ECO:0000256" key="5">
    <source>
        <dbReference type="ARBA" id="ARBA00013198"/>
    </source>
</evidence>
<dbReference type="CDD" id="cd01400">
    <property type="entry name" value="6PGL"/>
    <property type="match status" value="1"/>
</dbReference>
<dbReference type="PANTHER" id="PTHR11054:SF0">
    <property type="entry name" value="6-PHOSPHOGLUCONOLACTONASE"/>
    <property type="match status" value="1"/>
</dbReference>
<comment type="function">
    <text evidence="2 7">Hydrolysis of 6-phosphogluconolactone to 6-phosphogluconate.</text>
</comment>
<comment type="similarity">
    <text evidence="4 7">Belongs to the glucosamine/galactosamine-6-phosphate isomerase family. 6-phosphogluconolactonase subfamily.</text>
</comment>
<dbReference type="InterPro" id="IPR006148">
    <property type="entry name" value="Glc/Gal-6P_isomerase"/>
</dbReference>
<dbReference type="NCBIfam" id="TIGR01198">
    <property type="entry name" value="pgl"/>
    <property type="match status" value="1"/>
</dbReference>
<keyword evidence="7 9" id="KW-0378">Hydrolase</keyword>
<dbReference type="AlphaFoldDB" id="A0A3M2RKW7"/>
<dbReference type="InterPro" id="IPR037171">
    <property type="entry name" value="NagB/RpiA_transferase-like"/>
</dbReference>
<dbReference type="OrthoDB" id="9810967at2"/>
<comment type="pathway">
    <text evidence="3 7">Carbohydrate degradation; pentose phosphate pathway; D-ribulose 5-phosphate from D-glucose 6-phosphate (oxidative stage): step 2/3.</text>
</comment>
<evidence type="ECO:0000256" key="6">
    <source>
        <dbReference type="ARBA" id="ARBA00020337"/>
    </source>
</evidence>
<evidence type="ECO:0000313" key="10">
    <source>
        <dbReference type="Proteomes" id="UP000265903"/>
    </source>
</evidence>
<dbReference type="GO" id="GO:0017057">
    <property type="term" value="F:6-phosphogluconolactonase activity"/>
    <property type="evidence" value="ECO:0007669"/>
    <property type="project" value="UniProtKB-UniRule"/>
</dbReference>
<dbReference type="EC" id="3.1.1.31" evidence="5 7"/>
<evidence type="ECO:0000256" key="4">
    <source>
        <dbReference type="ARBA" id="ARBA00010662"/>
    </source>
</evidence>
<evidence type="ECO:0000259" key="8">
    <source>
        <dbReference type="Pfam" id="PF01182"/>
    </source>
</evidence>
<feature type="domain" description="Glucosamine/galactosamine-6-phosphate isomerase" evidence="8">
    <location>
        <begin position="19"/>
        <end position="237"/>
    </location>
</feature>
<protein>
    <recommendedName>
        <fullName evidence="6 7">6-phosphogluconolactonase</fullName>
        <shortName evidence="7">6PGL</shortName>
        <ecNumber evidence="5 7">3.1.1.31</ecNumber>
    </recommendedName>
</protein>
<proteinExistence type="inferred from homology"/>
<name>A0A3M2RKW7_9GAMM</name>
<dbReference type="Proteomes" id="UP000265903">
    <property type="component" value="Unassembled WGS sequence"/>
</dbReference>
<reference evidence="9 10" key="1">
    <citation type="submission" date="2018-08" db="EMBL/GenBank/DDBJ databases">
        <title>Whole Genome Sequence of the Moderate Halophilic Marine Bacterium Marinobacter litoralis Sw-45.</title>
        <authorList>
            <person name="Musa H."/>
        </authorList>
    </citation>
    <scope>NUCLEOTIDE SEQUENCE [LARGE SCALE GENOMIC DNA]</scope>
    <source>
        <strain evidence="9 10">Sw-45</strain>
    </source>
</reference>
<dbReference type="EMBL" id="QMDL01000001">
    <property type="protein sequence ID" value="RMJ05993.1"/>
    <property type="molecule type" value="Genomic_DNA"/>
</dbReference>
<organism evidence="9 10">
    <name type="scientific">Marinobacter litoralis</name>
    <dbReference type="NCBI Taxonomy" id="187981"/>
    <lineage>
        <taxon>Bacteria</taxon>
        <taxon>Pseudomonadati</taxon>
        <taxon>Pseudomonadota</taxon>
        <taxon>Gammaproteobacteria</taxon>
        <taxon>Pseudomonadales</taxon>
        <taxon>Marinobacteraceae</taxon>
        <taxon>Marinobacter</taxon>
    </lineage>
</organism>
<evidence type="ECO:0000256" key="3">
    <source>
        <dbReference type="ARBA" id="ARBA00004961"/>
    </source>
</evidence>
<dbReference type="Gene3D" id="3.40.50.1360">
    <property type="match status" value="1"/>
</dbReference>
<dbReference type="PANTHER" id="PTHR11054">
    <property type="entry name" value="6-PHOSPHOGLUCONOLACTONASE"/>
    <property type="match status" value="1"/>
</dbReference>
<gene>
    <name evidence="7 9" type="primary">pgl</name>
    <name evidence="9" type="ORF">DOQ08_00675</name>
</gene>
<evidence type="ECO:0000256" key="1">
    <source>
        <dbReference type="ARBA" id="ARBA00000832"/>
    </source>
</evidence>
<comment type="catalytic activity">
    <reaction evidence="1 7">
        <text>6-phospho-D-glucono-1,5-lactone + H2O = 6-phospho-D-gluconate + H(+)</text>
        <dbReference type="Rhea" id="RHEA:12556"/>
        <dbReference type="ChEBI" id="CHEBI:15377"/>
        <dbReference type="ChEBI" id="CHEBI:15378"/>
        <dbReference type="ChEBI" id="CHEBI:57955"/>
        <dbReference type="ChEBI" id="CHEBI:58759"/>
        <dbReference type="EC" id="3.1.1.31"/>
    </reaction>
</comment>
<dbReference type="GO" id="GO:0005975">
    <property type="term" value="P:carbohydrate metabolic process"/>
    <property type="evidence" value="ECO:0007669"/>
    <property type="project" value="UniProtKB-UniRule"/>
</dbReference>
<sequence>MRMSELQLPEGVVPHLAETQDAVAQMLADQVAECLRLHLAENPEATLVVSGGSTPLPFFRALREKPLEWARVKVALADERWVPVSDPASNAALVQSELLQGAAADARLVLFHYANKGALDALPELEAAAAELPLPIDVLVLGMGNDGHTASLFPDAPELARAMDLSVEQRVMVMTPPSQAHQRVTLTLPVLTQARFTALHLKGQDKIATLARAIEAPADWSAMPIRAFLQAGLHVYWSP</sequence>
<dbReference type="InterPro" id="IPR039104">
    <property type="entry name" value="6PGL"/>
</dbReference>
<dbReference type="GO" id="GO:0006098">
    <property type="term" value="P:pentose-phosphate shunt"/>
    <property type="evidence" value="ECO:0007669"/>
    <property type="project" value="UniProtKB-UniPathway"/>
</dbReference>
<accession>A0A3M2RKW7</accession>
<keyword evidence="10" id="KW-1185">Reference proteome</keyword>
<evidence type="ECO:0000313" key="9">
    <source>
        <dbReference type="EMBL" id="RMJ05993.1"/>
    </source>
</evidence>
<evidence type="ECO:0000256" key="2">
    <source>
        <dbReference type="ARBA" id="ARBA00002681"/>
    </source>
</evidence>
<dbReference type="UniPathway" id="UPA00115">
    <property type="reaction ID" value="UER00409"/>
</dbReference>
<dbReference type="SUPFAM" id="SSF100950">
    <property type="entry name" value="NagB/RpiA/CoA transferase-like"/>
    <property type="match status" value="1"/>
</dbReference>
<dbReference type="InterPro" id="IPR005900">
    <property type="entry name" value="6-phosphogluconolactonase_DevB"/>
</dbReference>